<feature type="domain" description="FAD-binding" evidence="1">
    <location>
        <begin position="3"/>
        <end position="163"/>
    </location>
</feature>
<dbReference type="Proteomes" id="UP001597368">
    <property type="component" value="Unassembled WGS sequence"/>
</dbReference>
<dbReference type="InterPro" id="IPR051704">
    <property type="entry name" value="FAD_aromatic-hydroxylase"/>
</dbReference>
<gene>
    <name evidence="2" type="ORF">ACFSKW_43945</name>
</gene>
<keyword evidence="2" id="KW-0503">Monooxygenase</keyword>
<dbReference type="InterPro" id="IPR002938">
    <property type="entry name" value="FAD-bd"/>
</dbReference>
<dbReference type="Gene3D" id="3.50.50.60">
    <property type="entry name" value="FAD/NAD(P)-binding domain"/>
    <property type="match status" value="1"/>
</dbReference>
<dbReference type="RefSeq" id="WP_379580470.1">
    <property type="nucleotide sequence ID" value="NZ_JBHUFV010000068.1"/>
</dbReference>
<sequence>MRILISGGGVAGLTLAYWLHHHGFTPVVVERSPQGRVGGYGIDFFGTGYDIAERMGLVQRLERGRIPADSVTFVDADGRVRARLKRTLVENVVRGPSLPVMHGTLEKALAGTISGLVEIRHEQTITEVRQAGDGVAVTFADGREEGFDLLIGADGVHSVTRRLVFGPERDYARHLGYHLACYPLPDDHDLGPTRIHYTRRGRQVVVYRTDRPGEMIALFLFKAQDEGGVPRAARLARLRDEFAGMGWITQRLLDGAPADEPVFMDTMTQIVMPGWHQGRVALVGDACGCMTLVSAQGVSMAMGGAFLLAEALGRHRGDHRAAFAAYERRMLPEVTRRQRNARAVARTLIPSTRLGTSTQHLVMRLLARKAFAPVLRRRFGAGSILAVGEA</sequence>
<dbReference type="InterPro" id="IPR036188">
    <property type="entry name" value="FAD/NAD-bd_sf"/>
</dbReference>
<proteinExistence type="predicted"/>
<reference evidence="3" key="1">
    <citation type="journal article" date="2019" name="Int. J. Syst. Evol. Microbiol.">
        <title>The Global Catalogue of Microorganisms (GCM) 10K type strain sequencing project: providing services to taxonomists for standard genome sequencing and annotation.</title>
        <authorList>
            <consortium name="The Broad Institute Genomics Platform"/>
            <consortium name="The Broad Institute Genome Sequencing Center for Infectious Disease"/>
            <person name="Wu L."/>
            <person name="Ma J."/>
        </authorList>
    </citation>
    <scope>NUCLEOTIDE SEQUENCE [LARGE SCALE GENOMIC DNA]</scope>
    <source>
        <strain evidence="3">ICMP 6774ER</strain>
    </source>
</reference>
<feature type="domain" description="FAD-binding" evidence="1">
    <location>
        <begin position="267"/>
        <end position="317"/>
    </location>
</feature>
<name>A0ABW4TBF3_9ACTN</name>
<dbReference type="SUPFAM" id="SSF51905">
    <property type="entry name" value="FAD/NAD(P)-binding domain"/>
    <property type="match status" value="1"/>
</dbReference>
<keyword evidence="2" id="KW-0560">Oxidoreductase</keyword>
<dbReference type="PRINTS" id="PR00420">
    <property type="entry name" value="RNGMNOXGNASE"/>
</dbReference>
<evidence type="ECO:0000313" key="2">
    <source>
        <dbReference type="EMBL" id="MFD1938449.1"/>
    </source>
</evidence>
<dbReference type="PANTHER" id="PTHR46865">
    <property type="entry name" value="OXIDOREDUCTASE-RELATED"/>
    <property type="match status" value="1"/>
</dbReference>
<protein>
    <submittedName>
        <fullName evidence="2">FAD-dependent monooxygenase</fullName>
    </submittedName>
</protein>
<dbReference type="Gene3D" id="3.30.9.10">
    <property type="entry name" value="D-Amino Acid Oxidase, subunit A, domain 2"/>
    <property type="match status" value="1"/>
</dbReference>
<accession>A0ABW4TBF3</accession>
<comment type="caution">
    <text evidence="2">The sequence shown here is derived from an EMBL/GenBank/DDBJ whole genome shotgun (WGS) entry which is preliminary data.</text>
</comment>
<dbReference type="Pfam" id="PF01494">
    <property type="entry name" value="FAD_binding_3"/>
    <property type="match status" value="2"/>
</dbReference>
<evidence type="ECO:0000259" key="1">
    <source>
        <dbReference type="Pfam" id="PF01494"/>
    </source>
</evidence>
<dbReference type="EMBL" id="JBHUFV010000068">
    <property type="protein sequence ID" value="MFD1938449.1"/>
    <property type="molecule type" value="Genomic_DNA"/>
</dbReference>
<dbReference type="GO" id="GO:0004497">
    <property type="term" value="F:monooxygenase activity"/>
    <property type="evidence" value="ECO:0007669"/>
    <property type="project" value="UniProtKB-KW"/>
</dbReference>
<dbReference type="PANTHER" id="PTHR46865:SF8">
    <property type="entry name" value="POSSIBLE OXIDOREDUCTASE"/>
    <property type="match status" value="1"/>
</dbReference>
<organism evidence="2 3">
    <name type="scientific">Nonomuraea mangrovi</name>
    <dbReference type="NCBI Taxonomy" id="2316207"/>
    <lineage>
        <taxon>Bacteria</taxon>
        <taxon>Bacillati</taxon>
        <taxon>Actinomycetota</taxon>
        <taxon>Actinomycetes</taxon>
        <taxon>Streptosporangiales</taxon>
        <taxon>Streptosporangiaceae</taxon>
        <taxon>Nonomuraea</taxon>
    </lineage>
</organism>
<keyword evidence="3" id="KW-1185">Reference proteome</keyword>
<evidence type="ECO:0000313" key="3">
    <source>
        <dbReference type="Proteomes" id="UP001597368"/>
    </source>
</evidence>